<evidence type="ECO:0000313" key="1">
    <source>
        <dbReference type="EMBL" id="MPC42877.1"/>
    </source>
</evidence>
<dbReference type="EMBL" id="VSRR010005601">
    <property type="protein sequence ID" value="MPC42877.1"/>
    <property type="molecule type" value="Genomic_DNA"/>
</dbReference>
<keyword evidence="2" id="KW-1185">Reference proteome</keyword>
<accession>A0A5B7FBD1</accession>
<dbReference type="Proteomes" id="UP000324222">
    <property type="component" value="Unassembled WGS sequence"/>
</dbReference>
<proteinExistence type="predicted"/>
<sequence>MVPTQDSATRHANVVLTRFMICHHCANLIPVLCPGALEANLLINSKNRQRACTLVREVAQTDFEGETMAEVVRLAASNA</sequence>
<reference evidence="1 2" key="1">
    <citation type="submission" date="2019-05" db="EMBL/GenBank/DDBJ databases">
        <title>Another draft genome of Portunus trituberculatus and its Hox gene families provides insights of decapod evolution.</title>
        <authorList>
            <person name="Jeong J.-H."/>
            <person name="Song I."/>
            <person name="Kim S."/>
            <person name="Choi T."/>
            <person name="Kim D."/>
            <person name="Ryu S."/>
            <person name="Kim W."/>
        </authorList>
    </citation>
    <scope>NUCLEOTIDE SEQUENCE [LARGE SCALE GENOMIC DNA]</scope>
    <source>
        <tissue evidence="1">Muscle</tissue>
    </source>
</reference>
<comment type="caution">
    <text evidence="1">The sequence shown here is derived from an EMBL/GenBank/DDBJ whole genome shotgun (WGS) entry which is preliminary data.</text>
</comment>
<protein>
    <submittedName>
        <fullName evidence="1">Uncharacterized protein</fullName>
    </submittedName>
</protein>
<dbReference type="AlphaFoldDB" id="A0A5B7FBD1"/>
<organism evidence="1 2">
    <name type="scientific">Portunus trituberculatus</name>
    <name type="common">Swimming crab</name>
    <name type="synonym">Neptunus trituberculatus</name>
    <dbReference type="NCBI Taxonomy" id="210409"/>
    <lineage>
        <taxon>Eukaryota</taxon>
        <taxon>Metazoa</taxon>
        <taxon>Ecdysozoa</taxon>
        <taxon>Arthropoda</taxon>
        <taxon>Crustacea</taxon>
        <taxon>Multicrustacea</taxon>
        <taxon>Malacostraca</taxon>
        <taxon>Eumalacostraca</taxon>
        <taxon>Eucarida</taxon>
        <taxon>Decapoda</taxon>
        <taxon>Pleocyemata</taxon>
        <taxon>Brachyura</taxon>
        <taxon>Eubrachyura</taxon>
        <taxon>Portunoidea</taxon>
        <taxon>Portunidae</taxon>
        <taxon>Portuninae</taxon>
        <taxon>Portunus</taxon>
    </lineage>
</organism>
<evidence type="ECO:0000313" key="2">
    <source>
        <dbReference type="Proteomes" id="UP000324222"/>
    </source>
</evidence>
<name>A0A5B7FBD1_PORTR</name>
<gene>
    <name evidence="1" type="ORF">E2C01_036507</name>
</gene>